<reference evidence="8 9" key="1">
    <citation type="journal article" date="2015" name="Stand. Genomic Sci.">
        <title>Genomic Encyclopedia of Bacterial and Archaeal Type Strains, Phase III: the genomes of soil and plant-associated and newly described type strains.</title>
        <authorList>
            <person name="Whitman W.B."/>
            <person name="Woyke T."/>
            <person name="Klenk H.P."/>
            <person name="Zhou Y."/>
            <person name="Lilburn T.G."/>
            <person name="Beck B.J."/>
            <person name="De Vos P."/>
            <person name="Vandamme P."/>
            <person name="Eisen J.A."/>
            <person name="Garrity G."/>
            <person name="Hugenholtz P."/>
            <person name="Kyrpides N.C."/>
        </authorList>
    </citation>
    <scope>NUCLEOTIDE SEQUENCE [LARGE SCALE GENOMIC DNA]</scope>
    <source>
        <strain evidence="8 9">CGMCC 1.5364</strain>
    </source>
</reference>
<dbReference type="InterPro" id="IPR050189">
    <property type="entry name" value="MFS_Efflux_Transporters"/>
</dbReference>
<keyword evidence="2" id="KW-1003">Cell membrane</keyword>
<feature type="transmembrane region" description="Helical" evidence="6">
    <location>
        <begin position="353"/>
        <end position="373"/>
    </location>
</feature>
<feature type="transmembrane region" description="Helical" evidence="6">
    <location>
        <begin position="133"/>
        <end position="152"/>
    </location>
</feature>
<dbReference type="Gene3D" id="1.20.1250.20">
    <property type="entry name" value="MFS general substrate transporter like domains"/>
    <property type="match status" value="1"/>
</dbReference>
<feature type="transmembrane region" description="Helical" evidence="6">
    <location>
        <begin position="73"/>
        <end position="93"/>
    </location>
</feature>
<dbReference type="InterPro" id="IPR036259">
    <property type="entry name" value="MFS_trans_sf"/>
</dbReference>
<dbReference type="AlphaFoldDB" id="A0A562NSD4"/>
<dbReference type="GO" id="GO:0005886">
    <property type="term" value="C:plasma membrane"/>
    <property type="evidence" value="ECO:0007669"/>
    <property type="project" value="UniProtKB-SubCell"/>
</dbReference>
<dbReference type="PANTHER" id="PTHR43124">
    <property type="entry name" value="PURINE EFFLUX PUMP PBUE"/>
    <property type="match status" value="1"/>
</dbReference>
<sequence length="383" mass="39887">MKLNATFLLMIGVVLVGANAFVLSPILPEVAASLQTTPAHVTRATAAFGAATAISALMLAAQIDRQGVRRSLAASAAVLALAQVLSLCAQSWLGLAMAQALAGMAVGVMLPAIYAATTATAPPGQQTARLGRVLTGWALSLVLAVPVSAWMTEHMGWRPVYGILAVISALVSVGMWHGLPRGMASALPRRTGPLQALRLPGVPFILGISLMYMTAFYGTYAYFGEGIRNALNLSASGAGVYVLIYGVGFGIAGLCAGRLPAPEGRTLMAVLFSLIALTYLSWRFSIGHARLAMLNIGLWGFLNQFGLNAMILALNRRAQDARGAVMGLNSAVTYSAVFAGPMLMGLIYPSVGFRGVATAAAACVALAAIALALRPRHHFPPRD</sequence>
<evidence type="ECO:0000256" key="6">
    <source>
        <dbReference type="SAM" id="Phobius"/>
    </source>
</evidence>
<feature type="transmembrane region" description="Helical" evidence="6">
    <location>
        <begin position="99"/>
        <end position="121"/>
    </location>
</feature>
<feature type="transmembrane region" description="Helical" evidence="6">
    <location>
        <begin position="199"/>
        <end position="223"/>
    </location>
</feature>
<accession>A0A562NSD4</accession>
<dbReference type="SUPFAM" id="SSF103473">
    <property type="entry name" value="MFS general substrate transporter"/>
    <property type="match status" value="1"/>
</dbReference>
<dbReference type="PROSITE" id="PS50850">
    <property type="entry name" value="MFS"/>
    <property type="match status" value="1"/>
</dbReference>
<feature type="domain" description="Major facilitator superfamily (MFS) profile" evidence="7">
    <location>
        <begin position="5"/>
        <end position="378"/>
    </location>
</feature>
<evidence type="ECO:0000256" key="4">
    <source>
        <dbReference type="ARBA" id="ARBA00022989"/>
    </source>
</evidence>
<feature type="transmembrane region" description="Helical" evidence="6">
    <location>
        <begin position="326"/>
        <end position="347"/>
    </location>
</feature>
<feature type="transmembrane region" description="Helical" evidence="6">
    <location>
        <begin position="267"/>
        <end position="286"/>
    </location>
</feature>
<dbReference type="RefSeq" id="WP_145397349.1">
    <property type="nucleotide sequence ID" value="NZ_VLKU01000004.1"/>
</dbReference>
<dbReference type="PANTHER" id="PTHR43124:SF3">
    <property type="entry name" value="CHLORAMPHENICOL EFFLUX PUMP RV0191"/>
    <property type="match status" value="1"/>
</dbReference>
<dbReference type="OrthoDB" id="8667309at2"/>
<dbReference type="GO" id="GO:0022857">
    <property type="term" value="F:transmembrane transporter activity"/>
    <property type="evidence" value="ECO:0007669"/>
    <property type="project" value="InterPro"/>
</dbReference>
<comment type="subcellular location">
    <subcellularLocation>
        <location evidence="1">Cell membrane</location>
        <topology evidence="1">Multi-pass membrane protein</topology>
    </subcellularLocation>
</comment>
<dbReference type="Proteomes" id="UP000316225">
    <property type="component" value="Unassembled WGS sequence"/>
</dbReference>
<evidence type="ECO:0000313" key="8">
    <source>
        <dbReference type="EMBL" id="TWI35118.1"/>
    </source>
</evidence>
<name>A0A562NSD4_9RHOB</name>
<evidence type="ECO:0000256" key="2">
    <source>
        <dbReference type="ARBA" id="ARBA00022475"/>
    </source>
</evidence>
<evidence type="ECO:0000313" key="9">
    <source>
        <dbReference type="Proteomes" id="UP000316225"/>
    </source>
</evidence>
<feature type="transmembrane region" description="Helical" evidence="6">
    <location>
        <begin position="44"/>
        <end position="61"/>
    </location>
</feature>
<comment type="caution">
    <text evidence="8">The sequence shown here is derived from an EMBL/GenBank/DDBJ whole genome shotgun (WGS) entry which is preliminary data.</text>
</comment>
<dbReference type="InterPro" id="IPR020846">
    <property type="entry name" value="MFS_dom"/>
</dbReference>
<keyword evidence="3 6" id="KW-0812">Transmembrane</keyword>
<keyword evidence="5 6" id="KW-0472">Membrane</keyword>
<feature type="transmembrane region" description="Helical" evidence="6">
    <location>
        <begin position="235"/>
        <end position="255"/>
    </location>
</feature>
<keyword evidence="4 6" id="KW-1133">Transmembrane helix</keyword>
<evidence type="ECO:0000256" key="1">
    <source>
        <dbReference type="ARBA" id="ARBA00004651"/>
    </source>
</evidence>
<feature type="transmembrane region" description="Helical" evidence="6">
    <location>
        <begin position="158"/>
        <end position="179"/>
    </location>
</feature>
<organism evidence="8 9">
    <name type="scientific">Paracoccus sulfuroxidans</name>
    <dbReference type="NCBI Taxonomy" id="384678"/>
    <lineage>
        <taxon>Bacteria</taxon>
        <taxon>Pseudomonadati</taxon>
        <taxon>Pseudomonadota</taxon>
        <taxon>Alphaproteobacteria</taxon>
        <taxon>Rhodobacterales</taxon>
        <taxon>Paracoccaceae</taxon>
        <taxon>Paracoccus</taxon>
    </lineage>
</organism>
<gene>
    <name evidence="8" type="ORF">IQ24_01627</name>
</gene>
<dbReference type="InterPro" id="IPR011701">
    <property type="entry name" value="MFS"/>
</dbReference>
<dbReference type="Pfam" id="PF07690">
    <property type="entry name" value="MFS_1"/>
    <property type="match status" value="1"/>
</dbReference>
<evidence type="ECO:0000259" key="7">
    <source>
        <dbReference type="PROSITE" id="PS50850"/>
    </source>
</evidence>
<evidence type="ECO:0000256" key="3">
    <source>
        <dbReference type="ARBA" id="ARBA00022692"/>
    </source>
</evidence>
<evidence type="ECO:0000256" key="5">
    <source>
        <dbReference type="ARBA" id="ARBA00023136"/>
    </source>
</evidence>
<dbReference type="EMBL" id="VLKU01000004">
    <property type="protein sequence ID" value="TWI35118.1"/>
    <property type="molecule type" value="Genomic_DNA"/>
</dbReference>
<proteinExistence type="predicted"/>
<protein>
    <submittedName>
        <fullName evidence="8">Putative MFS family arabinose efflux permease</fullName>
    </submittedName>
</protein>
<keyword evidence="9" id="KW-1185">Reference proteome</keyword>
<feature type="transmembrane region" description="Helical" evidence="6">
    <location>
        <begin position="292"/>
        <end position="314"/>
    </location>
</feature>